<keyword evidence="1" id="KW-0732">Signal</keyword>
<feature type="signal peptide" evidence="1">
    <location>
        <begin position="1"/>
        <end position="33"/>
    </location>
</feature>
<keyword evidence="3" id="KW-1185">Reference proteome</keyword>
<feature type="chain" id="PRO_5045083835" evidence="1">
    <location>
        <begin position="34"/>
        <end position="107"/>
    </location>
</feature>
<name>A0ABN3JEI5_9ACTN</name>
<gene>
    <name evidence="2" type="ORF">GCM10010191_46510</name>
</gene>
<dbReference type="EMBL" id="BAAARW010000016">
    <property type="protein sequence ID" value="GAA2428199.1"/>
    <property type="molecule type" value="Genomic_DNA"/>
</dbReference>
<dbReference type="Proteomes" id="UP001501231">
    <property type="component" value="Unassembled WGS sequence"/>
</dbReference>
<proteinExistence type="predicted"/>
<sequence>MGAFASRIAATAVAGALATAGVAAVSAPTPAHADTAACVAYLTSQNQSTFVRHQICATADTLARTVSPQLADLLCNVLMATTGLPSATAQQACTLAIAAPAAAKKKN</sequence>
<dbReference type="RefSeq" id="WP_344591558.1">
    <property type="nucleotide sequence ID" value="NZ_BAAARW010000016.1"/>
</dbReference>
<evidence type="ECO:0000256" key="1">
    <source>
        <dbReference type="SAM" id="SignalP"/>
    </source>
</evidence>
<organism evidence="2 3">
    <name type="scientific">Actinomadura vinacea</name>
    <dbReference type="NCBI Taxonomy" id="115336"/>
    <lineage>
        <taxon>Bacteria</taxon>
        <taxon>Bacillati</taxon>
        <taxon>Actinomycetota</taxon>
        <taxon>Actinomycetes</taxon>
        <taxon>Streptosporangiales</taxon>
        <taxon>Thermomonosporaceae</taxon>
        <taxon>Actinomadura</taxon>
    </lineage>
</organism>
<evidence type="ECO:0000313" key="2">
    <source>
        <dbReference type="EMBL" id="GAA2428199.1"/>
    </source>
</evidence>
<reference evidence="2 3" key="1">
    <citation type="journal article" date="2019" name="Int. J. Syst. Evol. Microbiol.">
        <title>The Global Catalogue of Microorganisms (GCM) 10K type strain sequencing project: providing services to taxonomists for standard genome sequencing and annotation.</title>
        <authorList>
            <consortium name="The Broad Institute Genomics Platform"/>
            <consortium name="The Broad Institute Genome Sequencing Center for Infectious Disease"/>
            <person name="Wu L."/>
            <person name="Ma J."/>
        </authorList>
    </citation>
    <scope>NUCLEOTIDE SEQUENCE [LARGE SCALE GENOMIC DNA]</scope>
    <source>
        <strain evidence="2 3">JCM 3325</strain>
    </source>
</reference>
<evidence type="ECO:0000313" key="3">
    <source>
        <dbReference type="Proteomes" id="UP001501231"/>
    </source>
</evidence>
<accession>A0ABN3JEI5</accession>
<comment type="caution">
    <text evidence="2">The sequence shown here is derived from an EMBL/GenBank/DDBJ whole genome shotgun (WGS) entry which is preliminary data.</text>
</comment>
<protein>
    <submittedName>
        <fullName evidence="2">Uncharacterized protein</fullName>
    </submittedName>
</protein>